<dbReference type="Proteomes" id="UP000676336">
    <property type="component" value="Unassembled WGS sequence"/>
</dbReference>
<sequence length="80" mass="8699">AQTKLSSWYLSAKNPDGIEPIPDAIVVNGKFSQSLFVTTSNATSIRFRIINAAAFSMFTVSIDGLPLHIIELDQTAVVPY</sequence>
<evidence type="ECO:0000313" key="4">
    <source>
        <dbReference type="EMBL" id="CAF4922208.1"/>
    </source>
</evidence>
<dbReference type="EMBL" id="CAJOBJ010103967">
    <property type="protein sequence ID" value="CAF4600496.1"/>
    <property type="molecule type" value="Genomic_DNA"/>
</dbReference>
<feature type="non-terminal residue" evidence="2">
    <location>
        <position position="1"/>
    </location>
</feature>
<reference evidence="2" key="1">
    <citation type="submission" date="2021-02" db="EMBL/GenBank/DDBJ databases">
        <authorList>
            <person name="Nowell W R."/>
        </authorList>
    </citation>
    <scope>NUCLEOTIDE SEQUENCE</scope>
</reference>
<protein>
    <recommendedName>
        <fullName evidence="1">Plastocyanin-like domain-containing protein</fullName>
    </recommendedName>
</protein>
<organism evidence="2 5">
    <name type="scientific">Rotaria magnacalcarata</name>
    <dbReference type="NCBI Taxonomy" id="392030"/>
    <lineage>
        <taxon>Eukaryota</taxon>
        <taxon>Metazoa</taxon>
        <taxon>Spiralia</taxon>
        <taxon>Gnathifera</taxon>
        <taxon>Rotifera</taxon>
        <taxon>Eurotatoria</taxon>
        <taxon>Bdelloidea</taxon>
        <taxon>Philodinida</taxon>
        <taxon>Philodinidae</taxon>
        <taxon>Rotaria</taxon>
    </lineage>
</organism>
<evidence type="ECO:0000259" key="1">
    <source>
        <dbReference type="Pfam" id="PF00394"/>
    </source>
</evidence>
<evidence type="ECO:0000313" key="2">
    <source>
        <dbReference type="EMBL" id="CAF4515406.1"/>
    </source>
</evidence>
<gene>
    <name evidence="3" type="ORF">GIL414_LOCUS38902</name>
    <name evidence="4" type="ORF">GIL414_LOCUS52870</name>
    <name evidence="2" type="ORF">SMN809_LOCUS35560</name>
</gene>
<dbReference type="EMBL" id="CAJOBJ010182142">
    <property type="protein sequence ID" value="CAF4922208.1"/>
    <property type="molecule type" value="Genomic_DNA"/>
</dbReference>
<dbReference type="InterPro" id="IPR008972">
    <property type="entry name" value="Cupredoxin"/>
</dbReference>
<feature type="non-terminal residue" evidence="2">
    <location>
        <position position="80"/>
    </location>
</feature>
<dbReference type="Proteomes" id="UP000681720">
    <property type="component" value="Unassembled WGS sequence"/>
</dbReference>
<feature type="domain" description="Plastocyanin-like" evidence="1">
    <location>
        <begin position="10"/>
        <end position="80"/>
    </location>
</feature>
<dbReference type="InterPro" id="IPR001117">
    <property type="entry name" value="Cu-oxidase_2nd"/>
</dbReference>
<dbReference type="EMBL" id="CAJOBI010085114">
    <property type="protein sequence ID" value="CAF4515406.1"/>
    <property type="molecule type" value="Genomic_DNA"/>
</dbReference>
<name>A0A8S2XX00_9BILA</name>
<dbReference type="Gene3D" id="2.60.40.420">
    <property type="entry name" value="Cupredoxins - blue copper proteins"/>
    <property type="match status" value="1"/>
</dbReference>
<evidence type="ECO:0000313" key="3">
    <source>
        <dbReference type="EMBL" id="CAF4600496.1"/>
    </source>
</evidence>
<dbReference type="SUPFAM" id="SSF49503">
    <property type="entry name" value="Cupredoxins"/>
    <property type="match status" value="1"/>
</dbReference>
<dbReference type="Pfam" id="PF00394">
    <property type="entry name" value="Cu-oxidase"/>
    <property type="match status" value="1"/>
</dbReference>
<dbReference type="AlphaFoldDB" id="A0A8S2XX00"/>
<comment type="caution">
    <text evidence="2">The sequence shown here is derived from an EMBL/GenBank/DDBJ whole genome shotgun (WGS) entry which is preliminary data.</text>
</comment>
<evidence type="ECO:0000313" key="5">
    <source>
        <dbReference type="Proteomes" id="UP000676336"/>
    </source>
</evidence>
<accession>A0A8S2XX00</accession>
<proteinExistence type="predicted"/>